<reference evidence="1" key="1">
    <citation type="journal article" date="2019" name="Sci. Rep.">
        <title>Draft genome of Tanacetum cinerariifolium, the natural source of mosquito coil.</title>
        <authorList>
            <person name="Yamashiro T."/>
            <person name="Shiraishi A."/>
            <person name="Satake H."/>
            <person name="Nakayama K."/>
        </authorList>
    </citation>
    <scope>NUCLEOTIDE SEQUENCE</scope>
</reference>
<name>A0A699I1T9_TANCI</name>
<proteinExistence type="predicted"/>
<evidence type="ECO:0008006" key="2">
    <source>
        <dbReference type="Google" id="ProtNLM"/>
    </source>
</evidence>
<organism evidence="1">
    <name type="scientific">Tanacetum cinerariifolium</name>
    <name type="common">Dalmatian daisy</name>
    <name type="synonym">Chrysanthemum cinerariifolium</name>
    <dbReference type="NCBI Taxonomy" id="118510"/>
    <lineage>
        <taxon>Eukaryota</taxon>
        <taxon>Viridiplantae</taxon>
        <taxon>Streptophyta</taxon>
        <taxon>Embryophyta</taxon>
        <taxon>Tracheophyta</taxon>
        <taxon>Spermatophyta</taxon>
        <taxon>Magnoliopsida</taxon>
        <taxon>eudicotyledons</taxon>
        <taxon>Gunneridae</taxon>
        <taxon>Pentapetalae</taxon>
        <taxon>asterids</taxon>
        <taxon>campanulids</taxon>
        <taxon>Asterales</taxon>
        <taxon>Asteraceae</taxon>
        <taxon>Asteroideae</taxon>
        <taxon>Anthemideae</taxon>
        <taxon>Anthemidinae</taxon>
        <taxon>Tanacetum</taxon>
    </lineage>
</organism>
<comment type="caution">
    <text evidence="1">The sequence shown here is derived from an EMBL/GenBank/DDBJ whole genome shotgun (WGS) entry which is preliminary data.</text>
</comment>
<accession>A0A699I1T9</accession>
<dbReference type="AlphaFoldDB" id="A0A699I1T9"/>
<dbReference type="EMBL" id="BKCJ010236858">
    <property type="protein sequence ID" value="GEZ06149.1"/>
    <property type="molecule type" value="Genomic_DNA"/>
</dbReference>
<evidence type="ECO:0000313" key="1">
    <source>
        <dbReference type="EMBL" id="GEZ06149.1"/>
    </source>
</evidence>
<sequence>MRIPLLYRGEYSQWRKRFLNYLEVQTDGESMIHSITHGEQPLSVVAQVSLAGTIQNAPPIPKLWTVEEKKTLKIDRLARSLLIQGLPNDIYSLIDSNDTTKDLWDALERQMRGFEYGEQDRKAAILYKYETFKATEGEQFLDTCLRYLQVINDLKKCGYKKDNYPLALVAEKIKVTKRKEKVVVQSESKGSDDDDINDLKKIN</sequence>
<feature type="non-terminal residue" evidence="1">
    <location>
        <position position="203"/>
    </location>
</feature>
<gene>
    <name evidence="1" type="ORF">Tci_478122</name>
</gene>
<dbReference type="Pfam" id="PF14223">
    <property type="entry name" value="Retrotran_gag_2"/>
    <property type="match status" value="1"/>
</dbReference>
<protein>
    <recommendedName>
        <fullName evidence="2">Integrase, catalytic region, zinc finger, CCHC-type, peptidase aspartic, catalytic</fullName>
    </recommendedName>
</protein>